<proteinExistence type="predicted"/>
<organism evidence="2 3">
    <name type="scientific">Candidatus Microbacterium phytovorans</name>
    <dbReference type="NCBI Taxonomy" id="3121374"/>
    <lineage>
        <taxon>Bacteria</taxon>
        <taxon>Bacillati</taxon>
        <taxon>Actinomycetota</taxon>
        <taxon>Actinomycetes</taxon>
        <taxon>Micrococcales</taxon>
        <taxon>Microbacteriaceae</taxon>
        <taxon>Microbacterium</taxon>
    </lineage>
</organism>
<evidence type="ECO:0000313" key="3">
    <source>
        <dbReference type="Proteomes" id="UP001213972"/>
    </source>
</evidence>
<gene>
    <name evidence="2" type="ORF">P0Y48_04970</name>
</gene>
<keyword evidence="1" id="KW-1133">Transmembrane helix</keyword>
<name>A0AAJ5W3L0_9MICO</name>
<feature type="transmembrane region" description="Helical" evidence="1">
    <location>
        <begin position="51"/>
        <end position="68"/>
    </location>
</feature>
<dbReference type="EMBL" id="CP119321">
    <property type="protein sequence ID" value="WEK14558.1"/>
    <property type="molecule type" value="Genomic_DNA"/>
</dbReference>
<keyword evidence="1" id="KW-0472">Membrane</keyword>
<dbReference type="AlphaFoldDB" id="A0AAJ5W3L0"/>
<protein>
    <submittedName>
        <fullName evidence="2">DUF2834 domain-containing protein</fullName>
    </submittedName>
</protein>
<dbReference type="InterPro" id="IPR021362">
    <property type="entry name" value="DUF2834"/>
</dbReference>
<sequence>MTPRWTPLAIVYLALSIAGLGITWTFNAIAIVQNSAWFGEWFANGAATQSLQWDLVVVVAAASIFIVVEGRRIGMRWAWLFVPLSFLTAAAFTVPLFLALRERRLSRLRDEGAGPTV</sequence>
<feature type="transmembrane region" description="Helical" evidence="1">
    <location>
        <begin position="80"/>
        <end position="100"/>
    </location>
</feature>
<evidence type="ECO:0000313" key="2">
    <source>
        <dbReference type="EMBL" id="WEK14558.1"/>
    </source>
</evidence>
<accession>A0AAJ5W3L0</accession>
<evidence type="ECO:0000256" key="1">
    <source>
        <dbReference type="SAM" id="Phobius"/>
    </source>
</evidence>
<dbReference type="Proteomes" id="UP001213972">
    <property type="component" value="Chromosome"/>
</dbReference>
<feature type="transmembrane region" description="Helical" evidence="1">
    <location>
        <begin position="9"/>
        <end position="31"/>
    </location>
</feature>
<dbReference type="Pfam" id="PF11196">
    <property type="entry name" value="DUF2834"/>
    <property type="match status" value="1"/>
</dbReference>
<keyword evidence="1" id="KW-0812">Transmembrane</keyword>
<reference evidence="2" key="1">
    <citation type="submission" date="2023-03" db="EMBL/GenBank/DDBJ databases">
        <title>Andean soil-derived lignocellulolytic bacterial consortium as a source of novel taxa and putative plastic-active enzymes.</title>
        <authorList>
            <person name="Diaz-Garcia L."/>
            <person name="Chuvochina M."/>
            <person name="Feuerriegel G."/>
            <person name="Bunk B."/>
            <person name="Sproer C."/>
            <person name="Streit W.R."/>
            <person name="Rodriguez L.M."/>
            <person name="Overmann J."/>
            <person name="Jimenez D.J."/>
        </authorList>
    </citation>
    <scope>NUCLEOTIDE SEQUENCE</scope>
    <source>
        <strain evidence="2">MAG 4610</strain>
    </source>
</reference>